<accession>A0ABP1AJD1</accession>
<feature type="compositionally biased region" description="Basic and acidic residues" evidence="1">
    <location>
        <begin position="357"/>
        <end position="366"/>
    </location>
</feature>
<feature type="region of interest" description="Disordered" evidence="1">
    <location>
        <begin position="1"/>
        <end position="25"/>
    </location>
</feature>
<gene>
    <name evidence="2" type="ORF">CSSPJE1EN2_LOCUS5495</name>
</gene>
<sequence>MQEKVTEAKMMESNDEKKTTARVMTNKSRSSWGSRIWKRCSPLQLLRFIRDSYVTGCISAADSAPLNAVAKHAGIFHASDHVDALSRQSSRRDDVEPYSIEGLNRQSSRNEATQQWWRQQQQKPITLNLLIADQPPRFSFSASPRSTSFETVPESDQFKSGGGELASCNSSTISRDLLRTTSAVQQCRTEFLTRSPSNKRSVASLESYCKAAGNPVKTLEFLQKNHRSARSKNSSSGRFSTSDVPDMITAAYPFMKLDACGRNSPGRMSVDLLSGRISPELELVRSTSIVEDGELSYNVPGTTTWTSGSWRRSRMKLPVIGLEELKRSKSSRRAASQLNPYSSYDSRLPPAARRHGDRSEVHPPSA</sequence>
<evidence type="ECO:0000313" key="3">
    <source>
        <dbReference type="Proteomes" id="UP001497522"/>
    </source>
</evidence>
<dbReference type="Proteomes" id="UP001497522">
    <property type="component" value="Chromosome 13"/>
</dbReference>
<feature type="region of interest" description="Disordered" evidence="1">
    <location>
        <begin position="328"/>
        <end position="366"/>
    </location>
</feature>
<proteinExistence type="predicted"/>
<dbReference type="EMBL" id="OZ023714">
    <property type="protein sequence ID" value="CAK9862500.1"/>
    <property type="molecule type" value="Genomic_DNA"/>
</dbReference>
<evidence type="ECO:0000256" key="1">
    <source>
        <dbReference type="SAM" id="MobiDB-lite"/>
    </source>
</evidence>
<organism evidence="2 3">
    <name type="scientific">Sphagnum jensenii</name>
    <dbReference type="NCBI Taxonomy" id="128206"/>
    <lineage>
        <taxon>Eukaryota</taxon>
        <taxon>Viridiplantae</taxon>
        <taxon>Streptophyta</taxon>
        <taxon>Embryophyta</taxon>
        <taxon>Bryophyta</taxon>
        <taxon>Sphagnophytina</taxon>
        <taxon>Sphagnopsida</taxon>
        <taxon>Sphagnales</taxon>
        <taxon>Sphagnaceae</taxon>
        <taxon>Sphagnum</taxon>
    </lineage>
</organism>
<feature type="compositionally biased region" description="Basic and acidic residues" evidence="1">
    <location>
        <begin position="1"/>
        <end position="19"/>
    </location>
</feature>
<keyword evidence="3" id="KW-1185">Reference proteome</keyword>
<reference evidence="2" key="1">
    <citation type="submission" date="2024-03" db="EMBL/GenBank/DDBJ databases">
        <authorList>
            <consortium name="ELIXIR-Norway"/>
            <consortium name="Elixir Norway"/>
        </authorList>
    </citation>
    <scope>NUCLEOTIDE SEQUENCE</scope>
</reference>
<protein>
    <submittedName>
        <fullName evidence="2">Uncharacterized protein</fullName>
    </submittedName>
</protein>
<evidence type="ECO:0000313" key="2">
    <source>
        <dbReference type="EMBL" id="CAK9862500.1"/>
    </source>
</evidence>
<name>A0ABP1AJD1_9BRYO</name>
<feature type="region of interest" description="Disordered" evidence="1">
    <location>
        <begin position="142"/>
        <end position="164"/>
    </location>
</feature>